<evidence type="ECO:0000313" key="2">
    <source>
        <dbReference type="EMBL" id="BBM48355.1"/>
    </source>
</evidence>
<sequence length="190" mass="21592">MNKEDLLKLGLSEEQAEKVLSANAEQLKGFIPKSRFDEVNNTKKQLEKDLKDRDVQLENLKNSSGDVETMKQTIENLQRDNKVAKDNFEAELAKFKLESAIDTTLLGSNVINTRAVKALLDMDKIKLDGDVLIGINEQIEALKMLKIVRCYLKLQKQNKKNPTFQGSSLEKGTHRTVLARVLEKLRLILK</sequence>
<dbReference type="InterPro" id="IPR009636">
    <property type="entry name" value="SCAF"/>
</dbReference>
<name>A0A510KDV1_9FUSO</name>
<organism evidence="2 3">
    <name type="scientific">Leptotrichia wadei</name>
    <dbReference type="NCBI Taxonomy" id="157687"/>
    <lineage>
        <taxon>Bacteria</taxon>
        <taxon>Fusobacteriati</taxon>
        <taxon>Fusobacteriota</taxon>
        <taxon>Fusobacteriia</taxon>
        <taxon>Fusobacteriales</taxon>
        <taxon>Leptotrichiaceae</taxon>
        <taxon>Leptotrichia</taxon>
    </lineage>
</organism>
<dbReference type="RefSeq" id="WP_146961779.1">
    <property type="nucleotide sequence ID" value="NZ_AP019834.1"/>
</dbReference>
<keyword evidence="1" id="KW-0175">Coiled coil</keyword>
<evidence type="ECO:0000256" key="1">
    <source>
        <dbReference type="SAM" id="Coils"/>
    </source>
</evidence>
<dbReference type="AlphaFoldDB" id="A0A510KDV1"/>
<dbReference type="Pfam" id="PF06810">
    <property type="entry name" value="Phage_scaffold"/>
    <property type="match status" value="1"/>
</dbReference>
<protein>
    <submittedName>
        <fullName evidence="2">Phage minor structural protein Gp20</fullName>
    </submittedName>
</protein>
<reference evidence="2 3" key="1">
    <citation type="submission" date="2019-07" db="EMBL/GenBank/DDBJ databases">
        <title>Complete Genome Sequence of Leptotrichia wadei Strain JMUB3933.</title>
        <authorList>
            <person name="Watanabe S."/>
            <person name="Cui L."/>
        </authorList>
    </citation>
    <scope>NUCLEOTIDE SEQUENCE [LARGE SCALE GENOMIC DNA]</scope>
    <source>
        <strain evidence="2 3">JMUB3933</strain>
    </source>
</reference>
<accession>A0A510KDV1</accession>
<dbReference type="EMBL" id="AP019834">
    <property type="protein sequence ID" value="BBM48355.1"/>
    <property type="molecule type" value="Genomic_DNA"/>
</dbReference>
<feature type="coiled-coil region" evidence="1">
    <location>
        <begin position="43"/>
        <end position="94"/>
    </location>
</feature>
<gene>
    <name evidence="2" type="ORF">JMUB3933_1871</name>
</gene>
<evidence type="ECO:0000313" key="3">
    <source>
        <dbReference type="Proteomes" id="UP000321397"/>
    </source>
</evidence>
<proteinExistence type="predicted"/>
<dbReference type="Proteomes" id="UP000321397">
    <property type="component" value="Chromosome"/>
</dbReference>